<dbReference type="Proteomes" id="UP001294412">
    <property type="component" value="Unassembled WGS sequence"/>
</dbReference>
<protein>
    <submittedName>
        <fullName evidence="3">Choline ABC transporter substrate-binding protein</fullName>
    </submittedName>
</protein>
<comment type="caution">
    <text evidence="3">The sequence shown here is derived from an EMBL/GenBank/DDBJ whole genome shotgun (WGS) entry which is preliminary data.</text>
</comment>
<sequence length="313" mass="33792">MKIKTTSMCALTLLASSALCAPASAQVADACKAVSFSDVGWTDITTTTATTKHILEGLGYEVDVKILSVPVTFASMESDDVDIFLGNWMPAQKGAIQPYLDSGEIEVVGTNLTGTKYTLAVPAYTYEAGLKSFGDIHKFREELDAKIYGIEPGNEGNGYLVSLTTENKHDLEGFEVVESSEQGMLAMVGRAYQKEEPIVFLGWEPHPMNANYDLKYLPGGEEFFGGEGIVQTVVRKGYAEECPNMAKLLANQTFTLPMENQIMGEILDDGADPADATEAWLKANPGEWEGWLEGVTTVDGEPGLDAVKAHLGL</sequence>
<dbReference type="Gene3D" id="3.40.190.100">
    <property type="entry name" value="Glycine betaine-binding periplasmic protein, domain 2"/>
    <property type="match status" value="1"/>
</dbReference>
<feature type="signal peptide" evidence="1">
    <location>
        <begin position="1"/>
        <end position="25"/>
    </location>
</feature>
<reference evidence="3 4" key="1">
    <citation type="submission" date="2023-12" db="EMBL/GenBank/DDBJ databases">
        <title>Description of Novel Strain Fulvimarina sp. 2208YS6-2-32 isolated from Uroteuthis (Photololigo) edulis.</title>
        <authorList>
            <person name="Park J.-S."/>
        </authorList>
    </citation>
    <scope>NUCLEOTIDE SEQUENCE [LARGE SCALE GENOMIC DNA]</scope>
    <source>
        <strain evidence="3 4">2208YS6-2-32</strain>
    </source>
</reference>
<accession>A0ABU5HX45</accession>
<dbReference type="EMBL" id="JAXLPB010000001">
    <property type="protein sequence ID" value="MDY8107704.1"/>
    <property type="molecule type" value="Genomic_DNA"/>
</dbReference>
<feature type="domain" description="ABC-type glycine betaine transport system substrate-binding" evidence="2">
    <location>
        <begin position="33"/>
        <end position="282"/>
    </location>
</feature>
<dbReference type="SUPFAM" id="SSF53850">
    <property type="entry name" value="Periplasmic binding protein-like II"/>
    <property type="match status" value="1"/>
</dbReference>
<evidence type="ECO:0000313" key="4">
    <source>
        <dbReference type="Proteomes" id="UP001294412"/>
    </source>
</evidence>
<dbReference type="Gene3D" id="3.40.190.10">
    <property type="entry name" value="Periplasmic binding protein-like II"/>
    <property type="match status" value="1"/>
</dbReference>
<evidence type="ECO:0000259" key="2">
    <source>
        <dbReference type="Pfam" id="PF04069"/>
    </source>
</evidence>
<feature type="chain" id="PRO_5047259335" evidence="1">
    <location>
        <begin position="26"/>
        <end position="313"/>
    </location>
</feature>
<dbReference type="NCBIfam" id="TIGR03414">
    <property type="entry name" value="ABC_choline_bnd"/>
    <property type="match status" value="1"/>
</dbReference>
<name>A0ABU5HX45_9HYPH</name>
<proteinExistence type="predicted"/>
<dbReference type="RefSeq" id="WP_322184952.1">
    <property type="nucleotide sequence ID" value="NZ_JAXLPB010000001.1"/>
</dbReference>
<dbReference type="CDD" id="cd13640">
    <property type="entry name" value="PBP2_ChoX"/>
    <property type="match status" value="1"/>
</dbReference>
<dbReference type="InterPro" id="IPR017783">
    <property type="entry name" value="ABC_choline_sub-bd"/>
</dbReference>
<dbReference type="Pfam" id="PF04069">
    <property type="entry name" value="OpuAC"/>
    <property type="match status" value="1"/>
</dbReference>
<dbReference type="InterPro" id="IPR007210">
    <property type="entry name" value="ABC_Gly_betaine_transp_sub-bd"/>
</dbReference>
<keyword evidence="4" id="KW-1185">Reference proteome</keyword>
<evidence type="ECO:0000256" key="1">
    <source>
        <dbReference type="SAM" id="SignalP"/>
    </source>
</evidence>
<gene>
    <name evidence="3" type="primary">choX</name>
    <name evidence="3" type="ORF">U0C82_00895</name>
</gene>
<organism evidence="3 4">
    <name type="scientific">Fulvimarina uroteuthidis</name>
    <dbReference type="NCBI Taxonomy" id="3098149"/>
    <lineage>
        <taxon>Bacteria</taxon>
        <taxon>Pseudomonadati</taxon>
        <taxon>Pseudomonadota</taxon>
        <taxon>Alphaproteobacteria</taxon>
        <taxon>Hyphomicrobiales</taxon>
        <taxon>Aurantimonadaceae</taxon>
        <taxon>Fulvimarina</taxon>
    </lineage>
</organism>
<evidence type="ECO:0000313" key="3">
    <source>
        <dbReference type="EMBL" id="MDY8107704.1"/>
    </source>
</evidence>
<keyword evidence="1" id="KW-0732">Signal</keyword>